<evidence type="ECO:0000313" key="2">
    <source>
        <dbReference type="EMBL" id="KAF5534556.1"/>
    </source>
</evidence>
<proteinExistence type="predicted"/>
<accession>A0A8H5IHI2</accession>
<protein>
    <submittedName>
        <fullName evidence="2">Toxin subunit</fullName>
    </submittedName>
</protein>
<keyword evidence="1" id="KW-0732">Signal</keyword>
<dbReference type="EMBL" id="JAAOAO010000629">
    <property type="protein sequence ID" value="KAF5534556.1"/>
    <property type="molecule type" value="Genomic_DNA"/>
</dbReference>
<sequence>MTNILSAYLVELLRFLQVSPCLPKPPAQYGSRDKQVPSSSLFERLLSRRPDDQKIELSHENDSVRVDYIDLANEVVKSLIFYLQEIPVHFSQFLDRAEVAEMLNLSQEDFLAITTESFWSSPIAGFLFGMSLASYVENQHLKILASEAVIDDMSGVGLAFIKQQPLPRFGFIFDDLIALLRAQYIVHRLTIVPMTQVGKDFDLSRVTFPTCNGASQSSCVRRVM</sequence>
<dbReference type="Proteomes" id="UP000574317">
    <property type="component" value="Unassembled WGS sequence"/>
</dbReference>
<comment type="caution">
    <text evidence="2">The sequence shown here is derived from an EMBL/GenBank/DDBJ whole genome shotgun (WGS) entry which is preliminary data.</text>
</comment>
<keyword evidence="3" id="KW-1185">Reference proteome</keyword>
<reference evidence="2 3" key="1">
    <citation type="submission" date="2020-05" db="EMBL/GenBank/DDBJ databases">
        <title>Identification and distribution of gene clusters putatively required for synthesis of sphingolipid metabolism inhibitors in phylogenetically diverse species of the filamentous fungus Fusarium.</title>
        <authorList>
            <person name="Kim H.-S."/>
            <person name="Busman M."/>
            <person name="Brown D.W."/>
            <person name="Divon H."/>
            <person name="Uhlig S."/>
            <person name="Proctor R.H."/>
        </authorList>
    </citation>
    <scope>NUCLEOTIDE SEQUENCE [LARGE SCALE GENOMIC DNA]</scope>
    <source>
        <strain evidence="2 3">NRRL 25196</strain>
    </source>
</reference>
<feature type="chain" id="PRO_5034914799" evidence="1">
    <location>
        <begin position="24"/>
        <end position="224"/>
    </location>
</feature>
<feature type="signal peptide" evidence="1">
    <location>
        <begin position="1"/>
        <end position="23"/>
    </location>
</feature>
<organism evidence="2 3">
    <name type="scientific">Fusarium napiforme</name>
    <dbReference type="NCBI Taxonomy" id="42672"/>
    <lineage>
        <taxon>Eukaryota</taxon>
        <taxon>Fungi</taxon>
        <taxon>Dikarya</taxon>
        <taxon>Ascomycota</taxon>
        <taxon>Pezizomycotina</taxon>
        <taxon>Sordariomycetes</taxon>
        <taxon>Hypocreomycetidae</taxon>
        <taxon>Hypocreales</taxon>
        <taxon>Nectriaceae</taxon>
        <taxon>Fusarium</taxon>
        <taxon>Fusarium fujikuroi species complex</taxon>
    </lineage>
</organism>
<evidence type="ECO:0000256" key="1">
    <source>
        <dbReference type="SAM" id="SignalP"/>
    </source>
</evidence>
<gene>
    <name evidence="2" type="ORF">FNAPI_12325</name>
</gene>
<name>A0A8H5IHI2_9HYPO</name>
<dbReference type="AlphaFoldDB" id="A0A8H5IHI2"/>
<evidence type="ECO:0000313" key="3">
    <source>
        <dbReference type="Proteomes" id="UP000574317"/>
    </source>
</evidence>